<accession>A0ABV8PNJ7</accession>
<reference evidence="3" key="1">
    <citation type="journal article" date="2019" name="Int. J. Syst. Evol. Microbiol.">
        <title>The Global Catalogue of Microorganisms (GCM) 10K type strain sequencing project: providing services to taxonomists for standard genome sequencing and annotation.</title>
        <authorList>
            <consortium name="The Broad Institute Genomics Platform"/>
            <consortium name="The Broad Institute Genome Sequencing Center for Infectious Disease"/>
            <person name="Wu L."/>
            <person name="Ma J."/>
        </authorList>
    </citation>
    <scope>NUCLEOTIDE SEQUENCE [LARGE SCALE GENOMIC DNA]</scope>
    <source>
        <strain evidence="3">CGMCC 1.15774</strain>
    </source>
</reference>
<name>A0ABV8PNJ7_9FLAO</name>
<feature type="domain" description="YdhG-like" evidence="1">
    <location>
        <begin position="32"/>
        <end position="129"/>
    </location>
</feature>
<dbReference type="Pfam" id="PF13376">
    <property type="entry name" value="OmdA"/>
    <property type="match status" value="1"/>
</dbReference>
<evidence type="ECO:0000313" key="3">
    <source>
        <dbReference type="Proteomes" id="UP001595841"/>
    </source>
</evidence>
<dbReference type="Pfam" id="PF08818">
    <property type="entry name" value="DUF1801"/>
    <property type="match status" value="1"/>
</dbReference>
<gene>
    <name evidence="2" type="ORF">ACFOWS_08725</name>
</gene>
<dbReference type="Proteomes" id="UP001595841">
    <property type="component" value="Unassembled WGS sequence"/>
</dbReference>
<comment type="caution">
    <text evidence="2">The sequence shown here is derived from an EMBL/GenBank/DDBJ whole genome shotgun (WGS) entry which is preliminary data.</text>
</comment>
<evidence type="ECO:0000259" key="1">
    <source>
        <dbReference type="Pfam" id="PF08818"/>
    </source>
</evidence>
<dbReference type="InterPro" id="IPR016786">
    <property type="entry name" value="YdeI_bac"/>
</dbReference>
<sequence>MNAANPEVDEYIAEGCGRCDLVGTPDCKVQSWQEEIKALRRLLLESGLTEERKWGSPCYTLNGKNVVMIAAFKDNCSLSFLKGVLLKDPQGILEKPGENSQSVRFARFTNAKQIMEQWDVLKHYVFEAIEVEKAGLEVKKKDISEHDMPEELQAKIDNDPDFKTAFEALTPGKQRSYMIHISQAKQSKTRLSRIEKCIPKIREGKGHNEY</sequence>
<protein>
    <submittedName>
        <fullName evidence="2">YdeI family protein</fullName>
    </submittedName>
</protein>
<organism evidence="2 3">
    <name type="scientific">Flagellimonas marina</name>
    <dbReference type="NCBI Taxonomy" id="1775168"/>
    <lineage>
        <taxon>Bacteria</taxon>
        <taxon>Pseudomonadati</taxon>
        <taxon>Bacteroidota</taxon>
        <taxon>Flavobacteriia</taxon>
        <taxon>Flavobacteriales</taxon>
        <taxon>Flavobacteriaceae</taxon>
        <taxon>Flagellimonas</taxon>
    </lineage>
</organism>
<proteinExistence type="predicted"/>
<dbReference type="Gene3D" id="3.90.1150.200">
    <property type="match status" value="1"/>
</dbReference>
<keyword evidence="3" id="KW-1185">Reference proteome</keyword>
<dbReference type="EMBL" id="JBHSCL010000004">
    <property type="protein sequence ID" value="MFC4220215.1"/>
    <property type="molecule type" value="Genomic_DNA"/>
</dbReference>
<dbReference type="PIRSF" id="PIRSF021308">
    <property type="entry name" value="UCP021308"/>
    <property type="match status" value="1"/>
</dbReference>
<dbReference type="SUPFAM" id="SSF159888">
    <property type="entry name" value="YdhG-like"/>
    <property type="match status" value="1"/>
</dbReference>
<dbReference type="RefSeq" id="WP_379763582.1">
    <property type="nucleotide sequence ID" value="NZ_JBHSCL010000004.1"/>
</dbReference>
<evidence type="ECO:0000313" key="2">
    <source>
        <dbReference type="EMBL" id="MFC4220215.1"/>
    </source>
</evidence>
<dbReference type="InterPro" id="IPR014922">
    <property type="entry name" value="YdhG-like"/>
</dbReference>